<evidence type="ECO:0000313" key="2">
    <source>
        <dbReference type="Proteomes" id="UP000034831"/>
    </source>
</evidence>
<sequence length="31" mass="3226">GDGKFNATVDVPLADSSGNVVVMNYIVEKGE</sequence>
<name>A0A0G1T1R6_9BACT</name>
<feature type="non-terminal residue" evidence="1">
    <location>
        <position position="1"/>
    </location>
</feature>
<dbReference type="Proteomes" id="UP000034831">
    <property type="component" value="Unassembled WGS sequence"/>
</dbReference>
<dbReference type="AlphaFoldDB" id="A0A0G1T1R6"/>
<reference evidence="1 2" key="1">
    <citation type="journal article" date="2015" name="Nature">
        <title>rRNA introns, odd ribosomes, and small enigmatic genomes across a large radiation of phyla.</title>
        <authorList>
            <person name="Brown C.T."/>
            <person name="Hug L.A."/>
            <person name="Thomas B.C."/>
            <person name="Sharon I."/>
            <person name="Castelle C.J."/>
            <person name="Singh A."/>
            <person name="Wilkins M.J."/>
            <person name="Williams K.H."/>
            <person name="Banfield J.F."/>
        </authorList>
    </citation>
    <scope>NUCLEOTIDE SEQUENCE [LARGE SCALE GENOMIC DNA]</scope>
</reference>
<protein>
    <submittedName>
        <fullName evidence="1">Uncharacterized protein</fullName>
    </submittedName>
</protein>
<comment type="caution">
    <text evidence="1">The sequence shown here is derived from an EMBL/GenBank/DDBJ whole genome shotgun (WGS) entry which is preliminary data.</text>
</comment>
<organism evidence="1 2">
    <name type="scientific">Candidatus Woesebacteria bacterium GW2011_GWF2_46_8</name>
    <dbReference type="NCBI Taxonomy" id="1618604"/>
    <lineage>
        <taxon>Bacteria</taxon>
        <taxon>Candidatus Woeseibacteriota</taxon>
    </lineage>
</organism>
<dbReference type="EMBL" id="LCNC01000022">
    <property type="protein sequence ID" value="KKU48123.1"/>
    <property type="molecule type" value="Genomic_DNA"/>
</dbReference>
<accession>A0A0G1T1R6</accession>
<evidence type="ECO:0000313" key="1">
    <source>
        <dbReference type="EMBL" id="KKU48123.1"/>
    </source>
</evidence>
<gene>
    <name evidence="1" type="ORF">UX67_C0022G0005</name>
</gene>
<proteinExistence type="predicted"/>